<keyword evidence="2" id="KW-0472">Membrane</keyword>
<evidence type="ECO:0000313" key="3">
    <source>
        <dbReference type="EMBL" id="PWZ00479.1"/>
    </source>
</evidence>
<feature type="compositionally biased region" description="Low complexity" evidence="1">
    <location>
        <begin position="25"/>
        <end position="39"/>
    </location>
</feature>
<dbReference type="AlphaFoldDB" id="A0A317XT04"/>
<feature type="transmembrane region" description="Helical" evidence="2">
    <location>
        <begin position="254"/>
        <end position="277"/>
    </location>
</feature>
<evidence type="ECO:0000256" key="2">
    <source>
        <dbReference type="SAM" id="Phobius"/>
    </source>
</evidence>
<keyword evidence="2" id="KW-1133">Transmembrane helix</keyword>
<feature type="transmembrane region" description="Helical" evidence="2">
    <location>
        <begin position="114"/>
        <end position="135"/>
    </location>
</feature>
<dbReference type="EMBL" id="KZ819192">
    <property type="protein sequence ID" value="PWZ00479.1"/>
    <property type="molecule type" value="Genomic_DNA"/>
</dbReference>
<feature type="region of interest" description="Disordered" evidence="1">
    <location>
        <begin position="1"/>
        <end position="42"/>
    </location>
</feature>
<feature type="region of interest" description="Disordered" evidence="1">
    <location>
        <begin position="85"/>
        <end position="110"/>
    </location>
</feature>
<sequence length="309" mass="30934">MGSFTTSKPAKYSDANGKYTRIDTSKIPSRGKSLSSSPSTAAGAGMANGGRFSAAVAASGGFSSTGKLIGSRNIAGILDETSGSIGGGGGGGGVGGSDEGDTGSTGSTSSTASLFTSHVQGVISLLGVVILLMVVQFGKISSDNSTYVRGVLNMLTGLAASASAHKLSMTVAVSSLKSASTTSPAMACAAMGLKPADAFNLVFGSDSFFQIISFVEAICSAVASYMAGSSIVTSTDSFTKAGVALLELDMSQAATLWGICGLWIFALLLHAATAFAAKSTIKTVSAASQESIREIMAVMQTESLYSAKH</sequence>
<proteinExistence type="predicted"/>
<keyword evidence="2" id="KW-0812">Transmembrane</keyword>
<protein>
    <submittedName>
        <fullName evidence="3">Uncharacterized protein</fullName>
    </submittedName>
</protein>
<gene>
    <name evidence="3" type="ORF">BCV70DRAFT_199757</name>
</gene>
<feature type="compositionally biased region" description="Gly residues" evidence="1">
    <location>
        <begin position="85"/>
        <end position="97"/>
    </location>
</feature>
<keyword evidence="4" id="KW-1185">Reference proteome</keyword>
<reference evidence="3 4" key="1">
    <citation type="journal article" date="2018" name="Mol. Biol. Evol.">
        <title>Broad Genomic Sampling Reveals a Smut Pathogenic Ancestry of the Fungal Clade Ustilaginomycotina.</title>
        <authorList>
            <person name="Kijpornyongpan T."/>
            <person name="Mondo S.J."/>
            <person name="Barry K."/>
            <person name="Sandor L."/>
            <person name="Lee J."/>
            <person name="Lipzen A."/>
            <person name="Pangilinan J."/>
            <person name="LaButti K."/>
            <person name="Hainaut M."/>
            <person name="Henrissat B."/>
            <person name="Grigoriev I.V."/>
            <person name="Spatafora J.W."/>
            <person name="Aime M.C."/>
        </authorList>
    </citation>
    <scope>NUCLEOTIDE SEQUENCE [LARGE SCALE GENOMIC DNA]</scope>
    <source>
        <strain evidence="3 4">MCA 3645</strain>
    </source>
</reference>
<accession>A0A317XT04</accession>
<dbReference type="OrthoDB" id="2552843at2759"/>
<name>A0A317XT04_9BASI</name>
<dbReference type="InParanoid" id="A0A317XT04"/>
<dbReference type="Proteomes" id="UP000246740">
    <property type="component" value="Unassembled WGS sequence"/>
</dbReference>
<organism evidence="3 4">
    <name type="scientific">Testicularia cyperi</name>
    <dbReference type="NCBI Taxonomy" id="1882483"/>
    <lineage>
        <taxon>Eukaryota</taxon>
        <taxon>Fungi</taxon>
        <taxon>Dikarya</taxon>
        <taxon>Basidiomycota</taxon>
        <taxon>Ustilaginomycotina</taxon>
        <taxon>Ustilaginomycetes</taxon>
        <taxon>Ustilaginales</taxon>
        <taxon>Anthracoideaceae</taxon>
        <taxon>Testicularia</taxon>
    </lineage>
</organism>
<evidence type="ECO:0000256" key="1">
    <source>
        <dbReference type="SAM" id="MobiDB-lite"/>
    </source>
</evidence>
<evidence type="ECO:0000313" key="4">
    <source>
        <dbReference type="Proteomes" id="UP000246740"/>
    </source>
</evidence>